<evidence type="ECO:0000256" key="10">
    <source>
        <dbReference type="NCBIfam" id="TIGR01137"/>
    </source>
</evidence>
<evidence type="ECO:0000256" key="11">
    <source>
        <dbReference type="PROSITE-ProRule" id="PRU00703"/>
    </source>
</evidence>
<comment type="similarity">
    <text evidence="3">Belongs to the cysteine synthase/cystathionine beta-synthase family.</text>
</comment>
<keyword evidence="7 13" id="KW-0456">Lyase</keyword>
<evidence type="ECO:0000256" key="3">
    <source>
        <dbReference type="ARBA" id="ARBA00007103"/>
    </source>
</evidence>
<evidence type="ECO:0000256" key="8">
    <source>
        <dbReference type="ARBA" id="ARBA00026192"/>
    </source>
</evidence>
<evidence type="ECO:0000256" key="7">
    <source>
        <dbReference type="ARBA" id="ARBA00023239"/>
    </source>
</evidence>
<dbReference type="EC" id="4.2.1.22" evidence="4 10"/>
<dbReference type="InterPro" id="IPR036052">
    <property type="entry name" value="TrpB-like_PALP_sf"/>
</dbReference>
<proteinExistence type="inferred from homology"/>
<dbReference type="Gene3D" id="3.10.580.10">
    <property type="entry name" value="CBS-domain"/>
    <property type="match status" value="1"/>
</dbReference>
<dbReference type="SMART" id="SM00116">
    <property type="entry name" value="CBS"/>
    <property type="match status" value="1"/>
</dbReference>
<reference evidence="13 14" key="1">
    <citation type="journal article" date="2013" name="Int. J. Syst. Evol. Microbiol.">
        <title>Marinoscillum luteum sp. nov., isolated from marine sediment.</title>
        <authorList>
            <person name="Cha I.T."/>
            <person name="Park S.J."/>
            <person name="Kim S.J."/>
            <person name="Kim J.G."/>
            <person name="Jung M.Y."/>
            <person name="Shin K.S."/>
            <person name="Kwon K.K."/>
            <person name="Yang S.H."/>
            <person name="Seo Y.S."/>
            <person name="Rhee S.K."/>
        </authorList>
    </citation>
    <scope>NUCLEOTIDE SEQUENCE [LARGE SCALE GENOMIC DNA]</scope>
    <source>
        <strain evidence="13 14">KCTC 23939</strain>
    </source>
</reference>
<protein>
    <recommendedName>
        <fullName evidence="8 10">Cystathionine beta-synthase</fullName>
        <ecNumber evidence="4 10">4.2.1.22</ecNumber>
    </recommendedName>
</protein>
<dbReference type="NCBIfam" id="TIGR01137">
    <property type="entry name" value="cysta_beta"/>
    <property type="match status" value="1"/>
</dbReference>
<gene>
    <name evidence="13" type="ORF">ACHKAR_12370</name>
</gene>
<comment type="cofactor">
    <cofactor evidence="1">
        <name>pyridoxal 5'-phosphate</name>
        <dbReference type="ChEBI" id="CHEBI:597326"/>
    </cofactor>
</comment>
<dbReference type="InterPro" id="IPR001216">
    <property type="entry name" value="P-phosphate_BS"/>
</dbReference>
<dbReference type="SUPFAM" id="SSF54631">
    <property type="entry name" value="CBS-domain pair"/>
    <property type="match status" value="1"/>
</dbReference>
<dbReference type="CDD" id="cd01561">
    <property type="entry name" value="CBS_like"/>
    <property type="match status" value="1"/>
</dbReference>
<dbReference type="Pfam" id="PF00571">
    <property type="entry name" value="CBS"/>
    <property type="match status" value="2"/>
</dbReference>
<keyword evidence="6 11" id="KW-0129">CBS domain</keyword>
<dbReference type="InterPro" id="IPR001926">
    <property type="entry name" value="TrpB-like_PALP"/>
</dbReference>
<accession>A0ABW7N9C7</accession>
<dbReference type="PANTHER" id="PTHR10314">
    <property type="entry name" value="CYSTATHIONINE BETA-SYNTHASE"/>
    <property type="match status" value="1"/>
</dbReference>
<evidence type="ECO:0000256" key="1">
    <source>
        <dbReference type="ARBA" id="ARBA00001933"/>
    </source>
</evidence>
<evidence type="ECO:0000313" key="14">
    <source>
        <dbReference type="Proteomes" id="UP001610063"/>
    </source>
</evidence>
<keyword evidence="5" id="KW-0663">Pyridoxal phosphate</keyword>
<sequence>MRYYNTLIETIGNTPLVKLNRVNKGIKGTILVKVEYFNPGNSVKDRIALKMIEDAEKSGQLKPGGTIIEGTSGNTGMGLALVAQAKGYKCIFTLADKQSQEKMDILRAVGAEVIVCPTNVSPDDPRSYYSVAKKLNEDIPNSIYPNQYDNPSNTLAHYESTGPEIWNDTDGKITHYAAGMGTGGTICGTSKYLKEQKKEVVSVAIDSYGSVFKKYKETGIFDEKEIYPYLTEGIGEDILPKNVDFDMIDHIVKVTDKDGAVMARRLSREEGLFCGWSCGSAVHGALEFARDHLKEDDVMVILLPDHGTRYLGKVYNDNWMKDHGFLETRKFATAKDIISSRSGSSGLKTIDKNLKVGEAILTMNQYGIDQVPVVDGDEFVGSLNDTHVLKSLLQNPDIKNQPVSDIMDSPFQFVGMDNTIDVLSSLIQKENKALLVRDHQNEVHIVTQSDLLMAISE</sequence>
<keyword evidence="14" id="KW-1185">Reference proteome</keyword>
<dbReference type="RefSeq" id="WP_395417627.1">
    <property type="nucleotide sequence ID" value="NZ_JBIPKE010000017.1"/>
</dbReference>
<dbReference type="PROSITE" id="PS51371">
    <property type="entry name" value="CBS"/>
    <property type="match status" value="1"/>
</dbReference>
<comment type="catalytic activity">
    <reaction evidence="9">
        <text>L-homocysteine + L-serine = L,L-cystathionine + H2O</text>
        <dbReference type="Rhea" id="RHEA:10112"/>
        <dbReference type="ChEBI" id="CHEBI:15377"/>
        <dbReference type="ChEBI" id="CHEBI:33384"/>
        <dbReference type="ChEBI" id="CHEBI:58161"/>
        <dbReference type="ChEBI" id="CHEBI:58199"/>
        <dbReference type="EC" id="4.2.1.22"/>
    </reaction>
</comment>
<dbReference type="InterPro" id="IPR050214">
    <property type="entry name" value="Cys_Synth/Cystath_Beta-Synth"/>
</dbReference>
<evidence type="ECO:0000256" key="4">
    <source>
        <dbReference type="ARBA" id="ARBA00012041"/>
    </source>
</evidence>
<dbReference type="InterPro" id="IPR046342">
    <property type="entry name" value="CBS_dom_sf"/>
</dbReference>
<evidence type="ECO:0000256" key="2">
    <source>
        <dbReference type="ARBA" id="ARBA00005003"/>
    </source>
</evidence>
<dbReference type="PROSITE" id="PS00901">
    <property type="entry name" value="CYS_SYNTHASE"/>
    <property type="match status" value="1"/>
</dbReference>
<name>A0ABW7N9C7_9BACT</name>
<evidence type="ECO:0000256" key="9">
    <source>
        <dbReference type="ARBA" id="ARBA00047490"/>
    </source>
</evidence>
<comment type="caution">
    <text evidence="13">The sequence shown here is derived from an EMBL/GenBank/DDBJ whole genome shotgun (WGS) entry which is preliminary data.</text>
</comment>
<dbReference type="SUPFAM" id="SSF53686">
    <property type="entry name" value="Tryptophan synthase beta subunit-like PLP-dependent enzymes"/>
    <property type="match status" value="1"/>
</dbReference>
<evidence type="ECO:0000313" key="13">
    <source>
        <dbReference type="EMBL" id="MFH6984241.1"/>
    </source>
</evidence>
<dbReference type="EMBL" id="JBIPKE010000017">
    <property type="protein sequence ID" value="MFH6984241.1"/>
    <property type="molecule type" value="Genomic_DNA"/>
</dbReference>
<dbReference type="Pfam" id="PF00291">
    <property type="entry name" value="PALP"/>
    <property type="match status" value="1"/>
</dbReference>
<dbReference type="GO" id="GO:0004122">
    <property type="term" value="F:cystathionine beta-synthase activity"/>
    <property type="evidence" value="ECO:0007669"/>
    <property type="project" value="UniProtKB-EC"/>
</dbReference>
<dbReference type="InterPro" id="IPR000644">
    <property type="entry name" value="CBS_dom"/>
</dbReference>
<feature type="domain" description="CBS" evidence="12">
    <location>
        <begin position="343"/>
        <end position="398"/>
    </location>
</feature>
<organism evidence="13 14">
    <name type="scientific">Marinoscillum luteum</name>
    <dbReference type="NCBI Taxonomy" id="861051"/>
    <lineage>
        <taxon>Bacteria</taxon>
        <taxon>Pseudomonadati</taxon>
        <taxon>Bacteroidota</taxon>
        <taxon>Cytophagia</taxon>
        <taxon>Cytophagales</taxon>
        <taxon>Reichenbachiellaceae</taxon>
        <taxon>Marinoscillum</taxon>
    </lineage>
</organism>
<evidence type="ECO:0000256" key="5">
    <source>
        <dbReference type="ARBA" id="ARBA00022898"/>
    </source>
</evidence>
<evidence type="ECO:0000256" key="6">
    <source>
        <dbReference type="ARBA" id="ARBA00023122"/>
    </source>
</evidence>
<dbReference type="InterPro" id="IPR005857">
    <property type="entry name" value="Cysta_beta_synth"/>
</dbReference>
<dbReference type="Gene3D" id="3.40.50.1100">
    <property type="match status" value="2"/>
</dbReference>
<comment type="pathway">
    <text evidence="2">Amino-acid biosynthesis; L-cysteine biosynthesis; L-cysteine from L-homocysteine and L-serine: step 1/2.</text>
</comment>
<dbReference type="Proteomes" id="UP001610063">
    <property type="component" value="Unassembled WGS sequence"/>
</dbReference>
<evidence type="ECO:0000259" key="12">
    <source>
        <dbReference type="PROSITE" id="PS51371"/>
    </source>
</evidence>